<reference evidence="1" key="1">
    <citation type="journal article" date="2020" name="mSystems">
        <title>Genome- and Community-Level Interaction Insights into Carbon Utilization and Element Cycling Functions of Hydrothermarchaeota in Hydrothermal Sediment.</title>
        <authorList>
            <person name="Zhou Z."/>
            <person name="Liu Y."/>
            <person name="Xu W."/>
            <person name="Pan J."/>
            <person name="Luo Z.H."/>
            <person name="Li M."/>
        </authorList>
    </citation>
    <scope>NUCLEOTIDE SEQUENCE [LARGE SCALE GENOMIC DNA]</scope>
    <source>
        <strain evidence="1">SpSt-1257</strain>
    </source>
</reference>
<gene>
    <name evidence="1" type="ORF">ENO34_01500</name>
</gene>
<dbReference type="GO" id="GO:0005840">
    <property type="term" value="C:ribosome"/>
    <property type="evidence" value="ECO:0007669"/>
    <property type="project" value="UniProtKB-KW"/>
</dbReference>
<comment type="caution">
    <text evidence="1">The sequence shown here is derived from an EMBL/GenBank/DDBJ whole genome shotgun (WGS) entry which is preliminary data.</text>
</comment>
<accession>A0A831YBW1</accession>
<dbReference type="AlphaFoldDB" id="A0A831YBW1"/>
<proteinExistence type="predicted"/>
<protein>
    <submittedName>
        <fullName evidence="1">30S ribosomal protein S9</fullName>
    </submittedName>
</protein>
<keyword evidence="1" id="KW-0687">Ribonucleoprotein</keyword>
<organism evidence="1">
    <name type="scientific">Sulfurihydrogenibium azorense</name>
    <dbReference type="NCBI Taxonomy" id="309806"/>
    <lineage>
        <taxon>Bacteria</taxon>
        <taxon>Pseudomonadati</taxon>
        <taxon>Aquificota</taxon>
        <taxon>Aquificia</taxon>
        <taxon>Aquificales</taxon>
        <taxon>Hydrogenothermaceae</taxon>
        <taxon>Sulfurihydrogenibium</taxon>
    </lineage>
</organism>
<dbReference type="InterPro" id="IPR014721">
    <property type="entry name" value="Ribsml_uS5_D2-typ_fold_subgr"/>
</dbReference>
<feature type="non-terminal residue" evidence="1">
    <location>
        <position position="34"/>
    </location>
</feature>
<name>A0A831YBW1_9AQUI</name>
<dbReference type="Gene3D" id="3.30.230.10">
    <property type="match status" value="1"/>
</dbReference>
<evidence type="ECO:0000313" key="1">
    <source>
        <dbReference type="EMBL" id="HEV09056.1"/>
    </source>
</evidence>
<sequence>MEKTIKIDPKNSFYGTGRRKEAIARVWIMPGEGK</sequence>
<dbReference type="EMBL" id="DSFC01000083">
    <property type="protein sequence ID" value="HEV09056.1"/>
    <property type="molecule type" value="Genomic_DNA"/>
</dbReference>
<keyword evidence="1" id="KW-0689">Ribosomal protein</keyword>
<dbReference type="Proteomes" id="UP000885621">
    <property type="component" value="Unassembled WGS sequence"/>
</dbReference>